<dbReference type="AlphaFoldDB" id="A0AAW8DKP0"/>
<evidence type="ECO:0000313" key="5">
    <source>
        <dbReference type="Proteomes" id="UP001242995"/>
    </source>
</evidence>
<organism evidence="2 5">
    <name type="scientific">Arthrobacter bambusae</name>
    <dbReference type="NCBI Taxonomy" id="1338426"/>
    <lineage>
        <taxon>Bacteria</taxon>
        <taxon>Bacillati</taxon>
        <taxon>Actinomycetota</taxon>
        <taxon>Actinomycetes</taxon>
        <taxon>Micrococcales</taxon>
        <taxon>Micrococcaceae</taxon>
        <taxon>Arthrobacter</taxon>
    </lineage>
</organism>
<feature type="transmembrane region" description="Helical" evidence="1">
    <location>
        <begin position="387"/>
        <end position="412"/>
    </location>
</feature>
<dbReference type="RefSeq" id="WP_306963988.1">
    <property type="nucleotide sequence ID" value="NZ_JAUSRG010000020.1"/>
</dbReference>
<feature type="transmembrane region" description="Helical" evidence="1">
    <location>
        <begin position="55"/>
        <end position="79"/>
    </location>
</feature>
<feature type="transmembrane region" description="Helical" evidence="1">
    <location>
        <begin position="209"/>
        <end position="230"/>
    </location>
</feature>
<evidence type="ECO:0000313" key="4">
    <source>
        <dbReference type="Proteomes" id="UP001230951"/>
    </source>
</evidence>
<feature type="transmembrane region" description="Helical" evidence="1">
    <location>
        <begin position="172"/>
        <end position="197"/>
    </location>
</feature>
<feature type="transmembrane region" description="Helical" evidence="1">
    <location>
        <begin position="479"/>
        <end position="496"/>
    </location>
</feature>
<evidence type="ECO:0000256" key="1">
    <source>
        <dbReference type="SAM" id="Phobius"/>
    </source>
</evidence>
<keyword evidence="1" id="KW-1133">Transmembrane helix</keyword>
<evidence type="ECO:0000313" key="3">
    <source>
        <dbReference type="EMBL" id="MDQ0182806.1"/>
    </source>
</evidence>
<dbReference type="Proteomes" id="UP001242995">
    <property type="component" value="Unassembled WGS sequence"/>
</dbReference>
<protein>
    <recommendedName>
        <fullName evidence="6">ABC transporter permease</fullName>
    </recommendedName>
</protein>
<feature type="transmembrane region" description="Helical" evidence="1">
    <location>
        <begin position="309"/>
        <end position="327"/>
    </location>
</feature>
<feature type="transmembrane region" description="Helical" evidence="1">
    <location>
        <begin position="91"/>
        <end position="112"/>
    </location>
</feature>
<keyword evidence="1" id="KW-0472">Membrane</keyword>
<evidence type="ECO:0008006" key="6">
    <source>
        <dbReference type="Google" id="ProtNLM"/>
    </source>
</evidence>
<keyword evidence="4" id="KW-1185">Reference proteome</keyword>
<dbReference type="EMBL" id="JAUSTF010000016">
    <property type="protein sequence ID" value="MDQ0182806.1"/>
    <property type="molecule type" value="Genomic_DNA"/>
</dbReference>
<reference evidence="2 4" key="1">
    <citation type="submission" date="2023-07" db="EMBL/GenBank/DDBJ databases">
        <title>Sorghum-associated microbial communities from plants grown in Nebraska, USA.</title>
        <authorList>
            <person name="Schachtman D."/>
        </authorList>
    </citation>
    <scope>NUCLEOTIDE SEQUENCE</scope>
    <source>
        <strain evidence="2">DS1006</strain>
        <strain evidence="3 4">DS1016</strain>
    </source>
</reference>
<feature type="transmembrane region" description="Helical" evidence="1">
    <location>
        <begin position="147"/>
        <end position="166"/>
    </location>
</feature>
<name>A0AAW8DKP0_9MICC</name>
<proteinExistence type="predicted"/>
<feature type="transmembrane region" description="Helical" evidence="1">
    <location>
        <begin position="418"/>
        <end position="435"/>
    </location>
</feature>
<gene>
    <name evidence="2" type="ORF">J2S90_004327</name>
    <name evidence="3" type="ORF">J2S93_004263</name>
</gene>
<feature type="transmembrane region" description="Helical" evidence="1">
    <location>
        <begin position="250"/>
        <end position="269"/>
    </location>
</feature>
<evidence type="ECO:0000313" key="2">
    <source>
        <dbReference type="EMBL" id="MDP9907335.1"/>
    </source>
</evidence>
<accession>A0AAW8DKP0</accession>
<dbReference type="Proteomes" id="UP001230951">
    <property type="component" value="Unassembled WGS sequence"/>
</dbReference>
<comment type="caution">
    <text evidence="2">The sequence shown here is derived from an EMBL/GenBank/DDBJ whole genome shotgun (WGS) entry which is preliminary data.</text>
</comment>
<keyword evidence="1" id="KW-0812">Transmembrane</keyword>
<dbReference type="EMBL" id="JAUSRG010000020">
    <property type="protein sequence ID" value="MDP9907335.1"/>
    <property type="molecule type" value="Genomic_DNA"/>
</dbReference>
<feature type="transmembrane region" description="Helical" evidence="1">
    <location>
        <begin position="456"/>
        <end position="473"/>
    </location>
</feature>
<feature type="transmembrane region" description="Helical" evidence="1">
    <location>
        <begin position="347"/>
        <end position="366"/>
    </location>
</feature>
<sequence>MRTKTPPADVAGQASNASVPAVSVRRSDYRILRDFRAFEIVNAMRLPLTLDGFRALAIFGSIALVLLGTMVFASTMSVLRDGPLRQDTAAVLNWGFLAILYSAVASVLTEVVSSRRLAVSGTPHLELFQAMELPLPQVVVRYGLVPAFRRTGILWYSAAVFLLVFFEESPSYFGVVAASASVLALASCACVYCVLHFASTPARRMGLHWRYGVLALVLGLLLGAATGFLLPQLSRLGGLAGDPSRFLPALYSLAAAASGILILLSIRAWRRLSYRRISFNTERSGSQRPATSFGLFVVTDLLSSKQGSVIATIVLAWIAVVGILLGARGVFPLQSALGSGELHKSLIGAAVLLSLGVTEPMLYRIGPTAKLYHYRFAWENGFSATAIVVRLVGIYVIAGAAIGGFVFLGAFLALDLPAPGAVLAGLIVAASGVVAESLSRPPTTTDGTKSNDVMDGLFTLLLISPCSLILVVSPEFSTVLLLGYSILLILGAAVCLHQRLLRLRSKSIL</sequence>